<protein>
    <submittedName>
        <fullName evidence="1">Uncharacterized protein</fullName>
    </submittedName>
</protein>
<reference evidence="1 2" key="1">
    <citation type="submission" date="2021-07" db="EMBL/GenBank/DDBJ databases">
        <authorList>
            <consortium name="Genoscope - CEA"/>
            <person name="William W."/>
        </authorList>
    </citation>
    <scope>NUCLEOTIDE SEQUENCE [LARGE SCALE GENOMIC DNA]</scope>
</reference>
<gene>
    <name evidence="1" type="ORF">BRAPAZ1V2_A06P40780.2</name>
</gene>
<name>A0A8D9DEF0_BRACM</name>
<evidence type="ECO:0000313" key="1">
    <source>
        <dbReference type="EMBL" id="CAG7871838.1"/>
    </source>
</evidence>
<evidence type="ECO:0000313" key="2">
    <source>
        <dbReference type="Proteomes" id="UP000694005"/>
    </source>
</evidence>
<feature type="non-terminal residue" evidence="1">
    <location>
        <position position="223"/>
    </location>
</feature>
<dbReference type="AlphaFoldDB" id="A0A8D9DEF0"/>
<accession>A0A8D9DEF0</accession>
<dbReference type="Gramene" id="A06p40780.2_BraZ1">
    <property type="protein sequence ID" value="A06p40780.2_BraZ1.CDS"/>
    <property type="gene ID" value="A06g40780.2_BraZ1"/>
</dbReference>
<dbReference type="Proteomes" id="UP000694005">
    <property type="component" value="Chromosome A06"/>
</dbReference>
<sequence length="223" mass="25359">MILDPSGQEDPVRAIAFIDTGAHTTIINPKILSPSMWLPHQQEFRVANSGSLTIKLKSKPIRIELFPGCHITTEVLGSTAPGKDLILGWDSYYAFKKKFDIFIEPHGLKWKSLFKAFTSIPRLFAIEGLIPQEFTKIKEKLTEISCADSHTEFLQKCNNPLWLNSEFFKMLTKNPPQWTNRQTEAIRSLKTEVQKLPPLKIPSTGTRILQTDASDKYWGAILF</sequence>
<organism evidence="1 2">
    <name type="scientific">Brassica campestris</name>
    <name type="common">Field mustard</name>
    <dbReference type="NCBI Taxonomy" id="3711"/>
    <lineage>
        <taxon>Eukaryota</taxon>
        <taxon>Viridiplantae</taxon>
        <taxon>Streptophyta</taxon>
        <taxon>Embryophyta</taxon>
        <taxon>Tracheophyta</taxon>
        <taxon>Spermatophyta</taxon>
        <taxon>Magnoliopsida</taxon>
        <taxon>eudicotyledons</taxon>
        <taxon>Gunneridae</taxon>
        <taxon>Pentapetalae</taxon>
        <taxon>rosids</taxon>
        <taxon>malvids</taxon>
        <taxon>Brassicales</taxon>
        <taxon>Brassicaceae</taxon>
        <taxon>Brassiceae</taxon>
        <taxon>Brassica</taxon>
    </lineage>
</organism>
<proteinExistence type="predicted"/>
<dbReference type="CDD" id="cd00303">
    <property type="entry name" value="retropepsin_like"/>
    <property type="match status" value="1"/>
</dbReference>
<dbReference type="EMBL" id="LS974622">
    <property type="protein sequence ID" value="CAG7871838.1"/>
    <property type="molecule type" value="Genomic_DNA"/>
</dbReference>